<name>A0A2P1JXH5_9CAUD</name>
<dbReference type="EMBL" id="MG962366">
    <property type="protein sequence ID" value="AVO25035.1"/>
    <property type="molecule type" value="Genomic_DNA"/>
</dbReference>
<dbReference type="KEGG" id="vg:64766356"/>
<evidence type="ECO:0000313" key="2">
    <source>
        <dbReference type="EMBL" id="AVO25035.1"/>
    </source>
</evidence>
<feature type="region of interest" description="Disordered" evidence="1">
    <location>
        <begin position="233"/>
        <end position="256"/>
    </location>
</feature>
<organism evidence="2 3">
    <name type="scientific">Rhodococcus phage Finch</name>
    <dbReference type="NCBI Taxonomy" id="2094144"/>
    <lineage>
        <taxon>Viruses</taxon>
        <taxon>Duplodnaviria</taxon>
        <taxon>Heunggongvirae</taxon>
        <taxon>Uroviricota</taxon>
        <taxon>Caudoviricetes</taxon>
        <taxon>Finchvirus</taxon>
        <taxon>Finchvirus finch</taxon>
    </lineage>
</organism>
<dbReference type="GeneID" id="64766356"/>
<protein>
    <submittedName>
        <fullName evidence="2">Uncharacterized protein</fullName>
    </submittedName>
</protein>
<dbReference type="RefSeq" id="YP_010059125.1">
    <property type="nucleotide sequence ID" value="NC_054724.1"/>
</dbReference>
<evidence type="ECO:0000313" key="3">
    <source>
        <dbReference type="Proteomes" id="UP000241290"/>
    </source>
</evidence>
<gene>
    <name evidence="2" type="primary">103</name>
    <name evidence="2" type="ORF">SEA_FINCH_103</name>
</gene>
<accession>A0A2P1JXH5</accession>
<reference evidence="3" key="1">
    <citation type="submission" date="2018-02" db="EMBL/GenBank/DDBJ databases">
        <authorList>
            <person name="Cohen D.B."/>
            <person name="Kent A.D."/>
        </authorList>
    </citation>
    <scope>NUCLEOTIDE SEQUENCE [LARGE SCALE GENOMIC DNA]</scope>
</reference>
<sequence>MNEHKERVRMEREAKRAEYVETQKRRWQKAVEKAVGFPEQETLRALVVGGLAYEELDEDDILLALHGAMDISGPTCVACRMLHESLPYDEKLGGASPDVAADRITPEEYDVALEDALRGRPLYQTDEERRKHEALQDFREKYLLLMQSTTNYARAVNAVDDTRSTAYRAGLTKEELEAAKVNIINELAAESTVTYDYPELMAKLAKKKRKLDRADDAFQRMYERCRNAGLTPETIERGLAEAEAGNEEPVKGDTQS</sequence>
<evidence type="ECO:0000256" key="1">
    <source>
        <dbReference type="SAM" id="MobiDB-lite"/>
    </source>
</evidence>
<proteinExistence type="predicted"/>
<keyword evidence="3" id="KW-1185">Reference proteome</keyword>
<dbReference type="Proteomes" id="UP000241290">
    <property type="component" value="Genome"/>
</dbReference>